<evidence type="ECO:0000313" key="3">
    <source>
        <dbReference type="EMBL" id="CAF1020880.1"/>
    </source>
</evidence>
<dbReference type="Proteomes" id="UP000663828">
    <property type="component" value="Unassembled WGS sequence"/>
</dbReference>
<gene>
    <name evidence="2" type="ORF">EDS130_LOCUS2818</name>
    <name evidence="3" type="ORF">XAT740_LOCUS14226</name>
</gene>
<evidence type="ECO:0008006" key="6">
    <source>
        <dbReference type="Google" id="ProtNLM"/>
    </source>
</evidence>
<evidence type="ECO:0000313" key="5">
    <source>
        <dbReference type="Proteomes" id="UP000663852"/>
    </source>
</evidence>
<proteinExistence type="predicted"/>
<evidence type="ECO:0000313" key="4">
    <source>
        <dbReference type="Proteomes" id="UP000663828"/>
    </source>
</evidence>
<feature type="signal peptide" evidence="1">
    <location>
        <begin position="1"/>
        <end position="22"/>
    </location>
</feature>
<organism evidence="2 5">
    <name type="scientific">Adineta ricciae</name>
    <name type="common">Rotifer</name>
    <dbReference type="NCBI Taxonomy" id="249248"/>
    <lineage>
        <taxon>Eukaryota</taxon>
        <taxon>Metazoa</taxon>
        <taxon>Spiralia</taxon>
        <taxon>Gnathifera</taxon>
        <taxon>Rotifera</taxon>
        <taxon>Eurotatoria</taxon>
        <taxon>Bdelloidea</taxon>
        <taxon>Adinetida</taxon>
        <taxon>Adinetidae</taxon>
        <taxon>Adineta</taxon>
    </lineage>
</organism>
<dbReference type="OrthoDB" id="10020398at2759"/>
<dbReference type="Proteomes" id="UP000663852">
    <property type="component" value="Unassembled WGS sequence"/>
</dbReference>
<accession>A0A813Q336</accession>
<keyword evidence="4" id="KW-1185">Reference proteome</keyword>
<comment type="caution">
    <text evidence="2">The sequence shown here is derived from an EMBL/GenBank/DDBJ whole genome shotgun (WGS) entry which is preliminary data.</text>
</comment>
<dbReference type="EMBL" id="CAJNOR010000848">
    <property type="protein sequence ID" value="CAF1020880.1"/>
    <property type="molecule type" value="Genomic_DNA"/>
</dbReference>
<keyword evidence="1" id="KW-0732">Signal</keyword>
<name>A0A813Q336_ADIRI</name>
<evidence type="ECO:0000313" key="2">
    <source>
        <dbReference type="EMBL" id="CAF0761272.1"/>
    </source>
</evidence>
<sequence length="2428" mass="289699">MRRFVCIVLLLFLKIRVKGINASSINEPCTFSLTKYQYTSKATFQYVPTTIIDQTVLNVAADVFYYQPKPPCNQSFVELYNVTVHPLEEIDIQTDRNQLEHAILQIFHRTMYSLENSANEKIFVEDYQNNTKLYRRIQTTQTNRGRFMGNSIFTNYLLNKLFSPTTTTCEATIDINEQKLETSICRSKTASLLTIERQIRYHSLIDHRKLFTQDKEILTSESEKKTKNDFDRLLKEMCANNGENLHSELFTMLNNDLHDVDLQQILSENIDQYSNCEWKWIHRNIIDVTRYPATEYILKHFQHDPKIVMQHLEFVERQPTEYIQDSLRKFLNSSSHMMDFLTLRMLIIISNDNLTMEYALNRNNSLNYRLIAFRTLNNPNDFYSEFRTLLYDEQESSDIRIVAFQIIHSYLNSTELSNLIETIQSKQLHLYIKSFDKQSSIWSSQSGSYVFPFGKIHCLFSEKISTFIPNSIQLELANQTEIDLYFEKEILLVFGRKSIIRFSTMDDLFKWLNADRLFEIETLDGFRLKIHFKTDFNLNWLLGYFDQLKNFFKKSSAGIVFKINHGLQHIMTGYEIRFNLESNFRIHVHQHDNSTSYIWRSIQKENVLFKIQQSISSLIHNKQILSRTSSLPSFKDFCYILPHFDSKICLSIFFHRLWPSSIAIRLLSDDSSLVYNLTSSSHSVHFHIQQHEHIYKSYHLQRKFHKFAWMPYYLEFSTPTTKYASSIEWHDNHIMSFNISYNNRSIVNGSGEYSHDLSPNLSINITNVHPKHIGNVSIHYNGNLSINASKFLSGQLIMELERLTDWYHARMNMKIERVFFFFKQDFLLNFYYDFYRSSFNFSAIRNENSQFQWIFMKGESYLHHSLVMNSSLLEFDHNTQIHYNNLSHINFHSTSLVNGWSLCDISFHMHRLTRIHAYFNGYSFHSSMIHRTIEMRMSYASEKLLHTYFHLNQSDFVTFIFEIPGYHYEGQGQLSAQYTNFSLNLPVVETVLGTTKKYSNLQLEFISLPNNLLLNVTSCFRNEYSFDLILNFTFRSNYLFQTYINQSLKMIHYQMFSLQSSSQYYPNSTVLQSWNSSIHIPSMFATKPFVFFYERDRQLFIQLFEWTNLTRTSINYHISTFSGLQIFFINDFPTRIHMRIEQNFLGKSYVTLFELDRNWMMSLIINKNIRYELVSSPLNSTFLLKRIYLKTNQTQILPIHYHTDNQTLIRIEIAFSKFISKFLNDFIFDISLKDHRLKVLCHIPLFKREFFSLVWTRHVQKELFHFQGLVQMTFLRRRRYFDFDYNWNLASIRFWTFDSHLLLFSFEPIQWNLNITNDYLWFGKWAVDFRMMLGRRRELIRLHHEYYYTTKQSNLIFDLYLINSHYDLDLNYNHSNHLIQGLFINNRDQYDIHGFWNTSANVLHLNTLHMKSTTIITSTFVKSVVDKQNEKFGFIFERTTNLFTIDDQILQCNPYLIIQIRPRLFSIQYYTLNDGLSTMMFEWLSRSYLSWNYTGHGRMLIPVTKFEMDLRRKYIFHLDTTTFKYSSIYDNQRRQLIIRRLPHGEDADDRYECKLRYYPNRTISAHLQVIHNHYRIIGKPSMNGTYWNLEGYFRHDRFNGSLIFPNDDWYFSSRLNFNSSLYISTGRYVQFYPTTNPQIALEILHKSRLHFVFQYAGVRSLTAFKLFRNSSNLDISFSSKLLNQTTYHITFQFNQVINQTWHLSLENHRFYLYNHNSEFVFNGSLQDFTFQHELDHKKNFFSLNDNTIQYHTHRFGIVIANLSSDTTRYLHLYDSQRKENFTFNYYKSGRFYYENRNIQTPIYDLNLIYHPNTDENRYVKIFLEFLPLQMSSFNLVRGRSFRIGYQTPKKQLILVGNLAFTIEDIDNQEKIRMDERWKLIYGYEKSERVFIKWNVKIDTKQKNLQGKMSVQDPNGVLSTPIYSVIQGRLEDSKFIARVHTIYASAESQSKPIVLELNIDQQILTQQVVSVKLTHVFSKTNLSFTLDHHPRRKLCIRLKPNVYSNEKTLMHLYANTSESQIHLLLLLADEINLNLTLPKSYPETGLLHSTVFIDNEEYFDGRLDTTALRLRSKEYLFNLTTNQLFLQKNSPQQVLASILTRWIDRNSSTALITISSRTDYQLKLIPMWQTTEQKTWYKRLRQFFLENQFAFEFIDDVRNFFNHTQTDFINDQGQFGQDLIEHLKFDEDLNVFFEEVTKAKHFVLEVVDQVGFASEKLLQDYMNNLTCLTNHQNLLHLNITQLTTLAIDTFVYEIVRHVNKSLTMFDHFTHYPRSMSAILSYLSNELILHTYKIFKNFYLETKQFFLSKLIRYLHDMDFVLKLSPVLFESITFLSSNDIQIGVHFLTSRLRRLFATWLESPVEYKIMETCAKQLIELIDKIRFYIDDKLDFLLPTLQIATPRLWANGNNNQTFLLTWLKQYNVTNIIDKQ</sequence>
<protein>
    <recommendedName>
        <fullName evidence="6">Vitellogenin domain-containing protein</fullName>
    </recommendedName>
</protein>
<reference evidence="2" key="1">
    <citation type="submission" date="2021-02" db="EMBL/GenBank/DDBJ databases">
        <authorList>
            <person name="Nowell W R."/>
        </authorList>
    </citation>
    <scope>NUCLEOTIDE SEQUENCE</scope>
</reference>
<evidence type="ECO:0000256" key="1">
    <source>
        <dbReference type="SAM" id="SignalP"/>
    </source>
</evidence>
<dbReference type="EMBL" id="CAJNOJ010000007">
    <property type="protein sequence ID" value="CAF0761272.1"/>
    <property type="molecule type" value="Genomic_DNA"/>
</dbReference>
<feature type="chain" id="PRO_5036409171" description="Vitellogenin domain-containing protein" evidence="1">
    <location>
        <begin position="23"/>
        <end position="2428"/>
    </location>
</feature>